<evidence type="ECO:0000313" key="3">
    <source>
        <dbReference type="EMBL" id="CAB5065765.1"/>
    </source>
</evidence>
<dbReference type="AlphaFoldDB" id="A0A6J6UYQ1"/>
<proteinExistence type="predicted"/>
<feature type="region of interest" description="Disordered" evidence="1">
    <location>
        <begin position="26"/>
        <end position="53"/>
    </location>
</feature>
<dbReference type="EMBL" id="CAEZYY010000031">
    <property type="protein sequence ID" value="CAB4763829.1"/>
    <property type="molecule type" value="Genomic_DNA"/>
</dbReference>
<reference evidence="2" key="1">
    <citation type="submission" date="2020-05" db="EMBL/GenBank/DDBJ databases">
        <authorList>
            <person name="Chiriac C."/>
            <person name="Salcher M."/>
            <person name="Ghai R."/>
            <person name="Kavagutti S V."/>
        </authorList>
    </citation>
    <scope>NUCLEOTIDE SEQUENCE</scope>
</reference>
<evidence type="ECO:0000313" key="2">
    <source>
        <dbReference type="EMBL" id="CAB4763829.1"/>
    </source>
</evidence>
<name>A0A6J6UYQ1_9ZZZZ</name>
<dbReference type="EMBL" id="CAFBQP010000065">
    <property type="protein sequence ID" value="CAB5065765.1"/>
    <property type="molecule type" value="Genomic_DNA"/>
</dbReference>
<evidence type="ECO:0000256" key="1">
    <source>
        <dbReference type="SAM" id="MobiDB-lite"/>
    </source>
</evidence>
<sequence length="175" mass="18753">MSSRTKRAAALFSIATVAVAGSQIMPTGAHATDTGPSEPDSTDSASAGPHLDKRTTLETCSANFGGAKRTVGFFHSIESDGSLNRAKSGKRQRLEYRVEDVDNSCVISEPARVGASSLEVSCADTSVVIGPVGGLTVPTYRPKQKYFRQYWVVPEGKNRCYSVSVNGLRAFFRTK</sequence>
<gene>
    <name evidence="2" type="ORF">UFOPK2806_01882</name>
    <name evidence="3" type="ORF">UFOPK4306_01658</name>
</gene>
<accession>A0A6J6UYQ1</accession>
<organism evidence="2">
    <name type="scientific">freshwater metagenome</name>
    <dbReference type="NCBI Taxonomy" id="449393"/>
    <lineage>
        <taxon>unclassified sequences</taxon>
        <taxon>metagenomes</taxon>
        <taxon>ecological metagenomes</taxon>
    </lineage>
</organism>
<protein>
    <submittedName>
        <fullName evidence="2">Unannotated protein</fullName>
    </submittedName>
</protein>